<dbReference type="Proteomes" id="UP000295497">
    <property type="component" value="Chromosome"/>
</dbReference>
<dbReference type="RefSeq" id="WP_237245354.1">
    <property type="nucleotide sequence ID" value="NZ_CP012672.1"/>
</dbReference>
<evidence type="ECO:0000313" key="1">
    <source>
        <dbReference type="EMBL" id="AUX31234.1"/>
    </source>
</evidence>
<proteinExistence type="predicted"/>
<dbReference type="EMBL" id="CP012672">
    <property type="protein sequence ID" value="AUX31234.1"/>
    <property type="molecule type" value="Genomic_DNA"/>
</dbReference>
<dbReference type="AlphaFoldDB" id="A0A4P2QMD5"/>
<organism evidence="1 2">
    <name type="scientific">Sorangium cellulosum</name>
    <name type="common">Polyangium cellulosum</name>
    <dbReference type="NCBI Taxonomy" id="56"/>
    <lineage>
        <taxon>Bacteria</taxon>
        <taxon>Pseudomonadati</taxon>
        <taxon>Myxococcota</taxon>
        <taxon>Polyangia</taxon>
        <taxon>Polyangiales</taxon>
        <taxon>Polyangiaceae</taxon>
        <taxon>Sorangium</taxon>
    </lineage>
</organism>
<sequence>MILYRPVGLAELRLIAESGFRAFPPRLSHQPIFYPVLTAEYARKIARDWNTTDETSGFAGWVTRFVVEDDFARRYPVQIAGGRSHEELWVPAEELAEFNRHIVGTIEVTEVYCGPKFQRDIDPATRLPLDWARDPHDRAGLDAKARAARGG</sequence>
<reference evidence="1 2" key="1">
    <citation type="submission" date="2015-09" db="EMBL/GenBank/DDBJ databases">
        <title>Sorangium comparison.</title>
        <authorList>
            <person name="Zaburannyi N."/>
            <person name="Bunk B."/>
            <person name="Overmann J."/>
            <person name="Mueller R."/>
        </authorList>
    </citation>
    <scope>NUCLEOTIDE SEQUENCE [LARGE SCALE GENOMIC DNA]</scope>
    <source>
        <strain evidence="1 2">So ce836</strain>
    </source>
</reference>
<evidence type="ECO:0008006" key="3">
    <source>
        <dbReference type="Google" id="ProtNLM"/>
    </source>
</evidence>
<evidence type="ECO:0000313" key="2">
    <source>
        <dbReference type="Proteomes" id="UP000295497"/>
    </source>
</evidence>
<protein>
    <recommendedName>
        <fullName evidence="3">ADP-ribosylation/crystallin J1</fullName>
    </recommendedName>
</protein>
<accession>A0A4P2QMD5</accession>
<gene>
    <name evidence="1" type="ORF">SOCE836_033630</name>
</gene>
<name>A0A4P2QMD5_SORCE</name>